<keyword evidence="10" id="KW-1185">Reference proteome</keyword>
<dbReference type="GO" id="GO:0046872">
    <property type="term" value="F:metal ion binding"/>
    <property type="evidence" value="ECO:0007669"/>
    <property type="project" value="UniProtKB-KW"/>
</dbReference>
<dbReference type="Pfam" id="PF07687">
    <property type="entry name" value="M20_dimer"/>
    <property type="match status" value="1"/>
</dbReference>
<evidence type="ECO:0000256" key="2">
    <source>
        <dbReference type="ARBA" id="ARBA00001947"/>
    </source>
</evidence>
<protein>
    <submittedName>
        <fullName evidence="9">ArgE/DapE family deacylase</fullName>
    </submittedName>
</protein>
<dbReference type="Proteomes" id="UP000316988">
    <property type="component" value="Unassembled WGS sequence"/>
</dbReference>
<dbReference type="NCBIfam" id="TIGR01910">
    <property type="entry name" value="DapE-ArgE"/>
    <property type="match status" value="1"/>
</dbReference>
<dbReference type="InterPro" id="IPR050072">
    <property type="entry name" value="Peptidase_M20A"/>
</dbReference>
<dbReference type="GO" id="GO:0016787">
    <property type="term" value="F:hydrolase activity"/>
    <property type="evidence" value="ECO:0007669"/>
    <property type="project" value="UniProtKB-KW"/>
</dbReference>
<organism evidence="9 10">
    <name type="scientific">Aeromicrobium piscarium</name>
    <dbReference type="NCBI Taxonomy" id="2590901"/>
    <lineage>
        <taxon>Bacteria</taxon>
        <taxon>Bacillati</taxon>
        <taxon>Actinomycetota</taxon>
        <taxon>Actinomycetes</taxon>
        <taxon>Propionibacteriales</taxon>
        <taxon>Nocardioidaceae</taxon>
        <taxon>Aeromicrobium</taxon>
    </lineage>
</organism>
<comment type="caution">
    <text evidence="9">The sequence shown here is derived from an EMBL/GenBank/DDBJ whole genome shotgun (WGS) entry which is preliminary data.</text>
</comment>
<evidence type="ECO:0000256" key="7">
    <source>
        <dbReference type="ARBA" id="ARBA00023285"/>
    </source>
</evidence>
<evidence type="ECO:0000313" key="10">
    <source>
        <dbReference type="Proteomes" id="UP000316988"/>
    </source>
</evidence>
<keyword evidence="7" id="KW-0170">Cobalt</keyword>
<reference evidence="9 10" key="1">
    <citation type="submission" date="2019-07" db="EMBL/GenBank/DDBJ databases">
        <authorList>
            <person name="Zhao L.H."/>
        </authorList>
    </citation>
    <scope>NUCLEOTIDE SEQUENCE [LARGE SCALE GENOMIC DNA]</scope>
    <source>
        <strain evidence="9 10">Co35</strain>
    </source>
</reference>
<dbReference type="InterPro" id="IPR036264">
    <property type="entry name" value="Bact_exopeptidase_dim_dom"/>
</dbReference>
<name>A0A554RHT9_9ACTN</name>
<dbReference type="Pfam" id="PF01546">
    <property type="entry name" value="Peptidase_M20"/>
    <property type="match status" value="1"/>
</dbReference>
<proteinExistence type="inferred from homology"/>
<dbReference type="SUPFAM" id="SSF55031">
    <property type="entry name" value="Bacterial exopeptidase dimerisation domain"/>
    <property type="match status" value="1"/>
</dbReference>
<dbReference type="EMBL" id="VLNT01000030">
    <property type="protein sequence ID" value="TSD53686.1"/>
    <property type="molecule type" value="Genomic_DNA"/>
</dbReference>
<accession>A0A554RHT9</accession>
<dbReference type="OrthoDB" id="7055905at2"/>
<dbReference type="PANTHER" id="PTHR43808">
    <property type="entry name" value="ACETYLORNITHINE DEACETYLASE"/>
    <property type="match status" value="1"/>
</dbReference>
<feature type="domain" description="Peptidase M20 dimerisation" evidence="8">
    <location>
        <begin position="234"/>
        <end position="343"/>
    </location>
</feature>
<sequence length="442" mass="47208">MGSSVAHTHSVPLAAVDHQPLLSGAVTYGGRWQVWRGIEDGCHTDRVEIDEDTLRDDLATLVGFGAIGGSEAEVAIQHWCAERLTSLGLEVDHWHADLEELRADPDYPGEEVEREEMWGCVAATSSDRPALILAGHVDVVPIGEVGLWESDPFTLTIRDGRWRGRGTCDMLGGVAAIFAAARAIDHRSLARPFAIHTVVAEEDGGLGTFDTLRRGHTGDACLIAEPTAGRVVAANAGSLTFRLEIRGAATHGSMRRDGVSAIGLLPRVLAAIDELETRRNADVPTLFGPLPFPISVGILNAGDWASTVPDRLVAEGRYGVRPGESFADAEAAFEHHIGQLCAQDPWLRENPIDVSWPGGRFAAGMTDPDHHFVRQVGELTGAGAAGAPYGSDLRLYVGAEIPTVQYGPGAIADAHAVDESVPIDDVVHCAEVYRDLILARCT</sequence>
<dbReference type="Gene3D" id="3.30.70.360">
    <property type="match status" value="1"/>
</dbReference>
<dbReference type="PANTHER" id="PTHR43808:SF25">
    <property type="entry name" value="PEPTIDASE M20 DIMERISATION DOMAIN-CONTAINING PROTEIN"/>
    <property type="match status" value="1"/>
</dbReference>
<evidence type="ECO:0000256" key="1">
    <source>
        <dbReference type="ARBA" id="ARBA00001941"/>
    </source>
</evidence>
<evidence type="ECO:0000259" key="8">
    <source>
        <dbReference type="Pfam" id="PF07687"/>
    </source>
</evidence>
<evidence type="ECO:0000256" key="6">
    <source>
        <dbReference type="ARBA" id="ARBA00022833"/>
    </source>
</evidence>
<evidence type="ECO:0000256" key="3">
    <source>
        <dbReference type="ARBA" id="ARBA00006247"/>
    </source>
</evidence>
<gene>
    <name evidence="9" type="ORF">FNM00_18090</name>
</gene>
<keyword evidence="5" id="KW-0378">Hydrolase</keyword>
<keyword evidence="6" id="KW-0862">Zinc</keyword>
<dbReference type="InterPro" id="IPR002933">
    <property type="entry name" value="Peptidase_M20"/>
</dbReference>
<comment type="cofactor">
    <cofactor evidence="2">
        <name>Zn(2+)</name>
        <dbReference type="ChEBI" id="CHEBI:29105"/>
    </cofactor>
</comment>
<comment type="similarity">
    <text evidence="3">Belongs to the peptidase M20A family.</text>
</comment>
<comment type="cofactor">
    <cofactor evidence="1">
        <name>Co(2+)</name>
        <dbReference type="ChEBI" id="CHEBI:48828"/>
    </cofactor>
</comment>
<dbReference type="SUPFAM" id="SSF53187">
    <property type="entry name" value="Zn-dependent exopeptidases"/>
    <property type="match status" value="1"/>
</dbReference>
<keyword evidence="4" id="KW-0479">Metal-binding</keyword>
<dbReference type="InterPro" id="IPR011650">
    <property type="entry name" value="Peptidase_M20_dimer"/>
</dbReference>
<evidence type="ECO:0000256" key="5">
    <source>
        <dbReference type="ARBA" id="ARBA00022801"/>
    </source>
</evidence>
<dbReference type="Gene3D" id="3.40.630.10">
    <property type="entry name" value="Zn peptidases"/>
    <property type="match status" value="1"/>
</dbReference>
<dbReference type="InterPro" id="IPR010182">
    <property type="entry name" value="ArgE/DapE"/>
</dbReference>
<evidence type="ECO:0000256" key="4">
    <source>
        <dbReference type="ARBA" id="ARBA00022723"/>
    </source>
</evidence>
<evidence type="ECO:0000313" key="9">
    <source>
        <dbReference type="EMBL" id="TSD53686.1"/>
    </source>
</evidence>
<dbReference type="AlphaFoldDB" id="A0A554RHT9"/>